<accession>B1T8M9</accession>
<name>B1T8M9_9BURK</name>
<dbReference type="PATRIC" id="fig|396597.7.peg.3722"/>
<evidence type="ECO:0000313" key="2">
    <source>
        <dbReference type="Proteomes" id="UP000004814"/>
    </source>
</evidence>
<reference evidence="1 2" key="1">
    <citation type="submission" date="2008-03" db="EMBL/GenBank/DDBJ databases">
        <title>Sequencing of the draft genome and assembly of Burkholderia ambifaria MEX-5.</title>
        <authorList>
            <consortium name="US DOE Joint Genome Institute (JGI-PGF)"/>
            <person name="Copeland A."/>
            <person name="Lucas S."/>
            <person name="Lapidus A."/>
            <person name="Glavina del Rio T."/>
            <person name="Dalin E."/>
            <person name="Tice H."/>
            <person name="Bruce D."/>
            <person name="Goodwin L."/>
            <person name="Pitluck S."/>
            <person name="Larimer F."/>
            <person name="Land M.L."/>
            <person name="Hauser L."/>
            <person name="Tiedje J."/>
            <person name="Richardson P."/>
        </authorList>
    </citation>
    <scope>NUCLEOTIDE SEQUENCE [LARGE SCALE GENOMIC DNA]</scope>
    <source>
        <strain evidence="1 2">MEX-5</strain>
    </source>
</reference>
<comment type="caution">
    <text evidence="1">The sequence shown here is derived from an EMBL/GenBank/DDBJ whole genome shotgun (WGS) entry which is preliminary data.</text>
</comment>
<organism evidence="1 2">
    <name type="scientific">Burkholderia ambifaria MEX-5</name>
    <dbReference type="NCBI Taxonomy" id="396597"/>
    <lineage>
        <taxon>Bacteria</taxon>
        <taxon>Pseudomonadati</taxon>
        <taxon>Pseudomonadota</taxon>
        <taxon>Betaproteobacteria</taxon>
        <taxon>Burkholderiales</taxon>
        <taxon>Burkholderiaceae</taxon>
        <taxon>Burkholderia</taxon>
        <taxon>Burkholderia cepacia complex</taxon>
    </lineage>
</organism>
<dbReference type="AlphaFoldDB" id="B1T8M9"/>
<gene>
    <name evidence="1" type="ORF">BamMEX5DRAFT_4145</name>
</gene>
<proteinExistence type="predicted"/>
<protein>
    <submittedName>
        <fullName evidence="1">Uncharacterized protein</fullName>
    </submittedName>
</protein>
<sequence length="32" mass="3820">MAAGVAIRDLLVRSQRRRINARNKRPGFRERR</sequence>
<evidence type="ECO:0000313" key="1">
    <source>
        <dbReference type="EMBL" id="EDT40091.1"/>
    </source>
</evidence>
<dbReference type="Proteomes" id="UP000004814">
    <property type="component" value="Unassembled WGS sequence"/>
</dbReference>
<dbReference type="EMBL" id="ABLK01000147">
    <property type="protein sequence ID" value="EDT40091.1"/>
    <property type="molecule type" value="Genomic_DNA"/>
</dbReference>